<sequence length="170" mass="19634">MLSVYVNGNKTTALMHLLTLNELHRMRVNGVWPITRLVSEQTVLLSANKHATKEGKFDFYVETPRKTIGFEVLTRPSKGKMLKKFLYRNEVDQFVFVIPHDALLPYHRTPKNHGWKVRGSKLPSVFGEKNLYVWLVDVDAQRIIAKQPFTKLYNVDPTKTTGNGKTTHRK</sequence>
<evidence type="ECO:0000313" key="2">
    <source>
        <dbReference type="Proteomes" id="UP000774699"/>
    </source>
</evidence>
<dbReference type="AlphaFoldDB" id="A0A8T4C6V5"/>
<comment type="caution">
    <text evidence="1">The sequence shown here is derived from an EMBL/GenBank/DDBJ whole genome shotgun (WGS) entry which is preliminary data.</text>
</comment>
<organism evidence="1 2">
    <name type="scientific">Candidatus Iainarchaeum sp</name>
    <dbReference type="NCBI Taxonomy" id="3101447"/>
    <lineage>
        <taxon>Archaea</taxon>
        <taxon>Candidatus Iainarchaeota</taxon>
        <taxon>Candidatus Iainarchaeia</taxon>
        <taxon>Candidatus Iainarchaeales</taxon>
        <taxon>Candidatus Iainarchaeaceae</taxon>
        <taxon>Candidatus Iainarchaeum</taxon>
    </lineage>
</organism>
<accession>A0A8T4C6V5</accession>
<evidence type="ECO:0000313" key="1">
    <source>
        <dbReference type="EMBL" id="MBM3282141.1"/>
    </source>
</evidence>
<dbReference type="EMBL" id="VGJJ01000012">
    <property type="protein sequence ID" value="MBM3282141.1"/>
    <property type="molecule type" value="Genomic_DNA"/>
</dbReference>
<protein>
    <submittedName>
        <fullName evidence="1">Uncharacterized protein</fullName>
    </submittedName>
</protein>
<name>A0A8T4C6V5_9ARCH</name>
<gene>
    <name evidence="1" type="ORF">FJY86_02255</name>
</gene>
<reference evidence="1" key="1">
    <citation type="submission" date="2019-03" db="EMBL/GenBank/DDBJ databases">
        <title>Lake Tanganyika Metagenome-Assembled Genomes (MAGs).</title>
        <authorList>
            <person name="Tran P."/>
        </authorList>
    </citation>
    <scope>NUCLEOTIDE SEQUENCE</scope>
    <source>
        <strain evidence="1">M_DeepCast_50m_m2_156</strain>
    </source>
</reference>
<proteinExistence type="predicted"/>
<dbReference type="Proteomes" id="UP000774699">
    <property type="component" value="Unassembled WGS sequence"/>
</dbReference>